<evidence type="ECO:0000259" key="4">
    <source>
        <dbReference type="PROSITE" id="PS51168"/>
    </source>
</evidence>
<evidence type="ECO:0000313" key="6">
    <source>
        <dbReference type="Proteomes" id="UP000185924"/>
    </source>
</evidence>
<accession>A0A1N6Z1L4</accession>
<gene>
    <name evidence="5" type="ORF">SAMN05421545_2685</name>
</gene>
<feature type="domain" description="Chorismate mutase" evidence="4">
    <location>
        <begin position="273"/>
        <end position="366"/>
    </location>
</feature>
<dbReference type="SUPFAM" id="SSF51569">
    <property type="entry name" value="Aldolase"/>
    <property type="match status" value="1"/>
</dbReference>
<dbReference type="PANTHER" id="PTHR43018">
    <property type="entry name" value="PHOSPHO-2-DEHYDRO-3-DEOXYHEPTONATE ALDOLASE"/>
    <property type="match status" value="1"/>
</dbReference>
<dbReference type="InterPro" id="IPR013785">
    <property type="entry name" value="Aldolase_TIM"/>
</dbReference>
<dbReference type="PANTHER" id="PTHR43018:SF1">
    <property type="entry name" value="PROTEIN AROA(G)"/>
    <property type="match status" value="1"/>
</dbReference>
<dbReference type="AlphaFoldDB" id="A0A1N6Z1L4"/>
<dbReference type="InterPro" id="IPR006218">
    <property type="entry name" value="DAHP1/KDSA"/>
</dbReference>
<evidence type="ECO:0000256" key="2">
    <source>
        <dbReference type="ARBA" id="ARBA00022679"/>
    </source>
</evidence>
<dbReference type="Gene3D" id="1.20.59.10">
    <property type="entry name" value="Chorismate mutase"/>
    <property type="match status" value="1"/>
</dbReference>
<proteinExistence type="predicted"/>
<keyword evidence="2" id="KW-0808">Transferase</keyword>
<dbReference type="GO" id="GO:0016740">
    <property type="term" value="F:transferase activity"/>
    <property type="evidence" value="ECO:0007669"/>
    <property type="project" value="UniProtKB-KW"/>
</dbReference>
<evidence type="ECO:0000256" key="1">
    <source>
        <dbReference type="ARBA" id="ARBA00012404"/>
    </source>
</evidence>
<dbReference type="InterPro" id="IPR052899">
    <property type="entry name" value="Class-I_DAHP_synthase"/>
</dbReference>
<dbReference type="InterPro" id="IPR036979">
    <property type="entry name" value="CM_dom_sf"/>
</dbReference>
<evidence type="ECO:0000256" key="3">
    <source>
        <dbReference type="SAM" id="Coils"/>
    </source>
</evidence>
<dbReference type="InterPro" id="IPR036263">
    <property type="entry name" value="Chorismate_II_sf"/>
</dbReference>
<protein>
    <recommendedName>
        <fullName evidence="1">chorismate mutase</fullName>
        <ecNumber evidence="1">5.4.99.5</ecNumber>
    </recommendedName>
</protein>
<evidence type="ECO:0000313" key="5">
    <source>
        <dbReference type="EMBL" id="SIR20659.1"/>
    </source>
</evidence>
<organism evidence="5 6">
    <name type="scientific">Pontibacter lucknowensis</name>
    <dbReference type="NCBI Taxonomy" id="1077936"/>
    <lineage>
        <taxon>Bacteria</taxon>
        <taxon>Pseudomonadati</taxon>
        <taxon>Bacteroidota</taxon>
        <taxon>Cytophagia</taxon>
        <taxon>Cytophagales</taxon>
        <taxon>Hymenobacteraceae</taxon>
        <taxon>Pontibacter</taxon>
    </lineage>
</organism>
<feature type="coiled-coil region" evidence="3">
    <location>
        <begin position="272"/>
        <end position="299"/>
    </location>
</feature>
<dbReference type="Pfam" id="PF00793">
    <property type="entry name" value="DAHP_synth_1"/>
    <property type="match status" value="1"/>
</dbReference>
<dbReference type="STRING" id="1077936.SAMN05421545_2685"/>
<dbReference type="Gene3D" id="3.20.20.70">
    <property type="entry name" value="Aldolase class I"/>
    <property type="match status" value="1"/>
</dbReference>
<dbReference type="EMBL" id="FTNM01000004">
    <property type="protein sequence ID" value="SIR20659.1"/>
    <property type="molecule type" value="Genomic_DNA"/>
</dbReference>
<dbReference type="EC" id="5.4.99.5" evidence="1"/>
<reference evidence="6" key="1">
    <citation type="submission" date="2017-01" db="EMBL/GenBank/DDBJ databases">
        <authorList>
            <person name="Varghese N."/>
            <person name="Submissions S."/>
        </authorList>
    </citation>
    <scope>NUCLEOTIDE SEQUENCE [LARGE SCALE GENOMIC DNA]</scope>
    <source>
        <strain evidence="6">DM9</strain>
    </source>
</reference>
<keyword evidence="3" id="KW-0175">Coiled coil</keyword>
<sequence>MSTAAHSSMKLAGQQSQLVSQKRPMVIAGPCSAESEAQMLQTALGLKKVKGVSVFRAGIWKPRTRPGSFNGVGTIGLEWLRAVKQETGLRTACEVANATQTEQALQHGVDILLIGAHTTVNPFLVQEIADVLKGVQVAVLVKNPVNPDLALWLGALERLHNSGITELGAMHRGFSTLDSAPYRNHPKWEHALELRQQVPDLAMYCDASHIAGRRSLLRPVSQRALDLGYDGLMVESHYNPAAALSDAQQQIMPQELHMLLQALKQQQAPAEKLKQSAQLEKLRKEIEHLDDELLTLLSRRTKVTAQLGDYGNAAEQTVESPDPVRWDLVLENLLHQASSAGIDQSFVKTIFQEVRSQYARTHLYNYGLSS</sequence>
<dbReference type="SMART" id="SM00830">
    <property type="entry name" value="CM_2"/>
    <property type="match status" value="1"/>
</dbReference>
<dbReference type="PROSITE" id="PS51168">
    <property type="entry name" value="CHORISMATE_MUT_2"/>
    <property type="match status" value="1"/>
</dbReference>
<dbReference type="SUPFAM" id="SSF48600">
    <property type="entry name" value="Chorismate mutase II"/>
    <property type="match status" value="1"/>
</dbReference>
<dbReference type="GO" id="GO:0004106">
    <property type="term" value="F:chorismate mutase activity"/>
    <property type="evidence" value="ECO:0007669"/>
    <property type="project" value="UniProtKB-EC"/>
</dbReference>
<name>A0A1N6Z1L4_9BACT</name>
<dbReference type="Proteomes" id="UP000185924">
    <property type="component" value="Unassembled WGS sequence"/>
</dbReference>
<dbReference type="InterPro" id="IPR002701">
    <property type="entry name" value="CM_II_prokaryot"/>
</dbReference>
<dbReference type="GO" id="GO:0046417">
    <property type="term" value="P:chorismate metabolic process"/>
    <property type="evidence" value="ECO:0007669"/>
    <property type="project" value="InterPro"/>
</dbReference>
<dbReference type="Pfam" id="PF01817">
    <property type="entry name" value="CM_2"/>
    <property type="match status" value="1"/>
</dbReference>
<keyword evidence="6" id="KW-1185">Reference proteome</keyword>
<dbReference type="RefSeq" id="WP_234986377.1">
    <property type="nucleotide sequence ID" value="NZ_FTNM01000004.1"/>
</dbReference>